<accession>A0ABS4SSG5</accession>
<proteinExistence type="predicted"/>
<gene>
    <name evidence="1" type="ORF">J2851_005310</name>
</gene>
<evidence type="ECO:0000313" key="1">
    <source>
        <dbReference type="EMBL" id="MBP2295500.1"/>
    </source>
</evidence>
<keyword evidence="2" id="KW-1185">Reference proteome</keyword>
<name>A0ABS4SSG5_9PROT</name>
<dbReference type="Proteomes" id="UP000781958">
    <property type="component" value="Unassembled WGS sequence"/>
</dbReference>
<dbReference type="RefSeq" id="WP_281416089.1">
    <property type="nucleotide sequence ID" value="NZ_JAGINP010000022.1"/>
</dbReference>
<protein>
    <submittedName>
        <fullName evidence="1">Uncharacterized protein</fullName>
    </submittedName>
</protein>
<sequence>MTTTTFSHGTAPASSNAGHSIREFLTDWFKATPVYIVYSLFAR</sequence>
<comment type="caution">
    <text evidence="1">The sequence shown here is derived from an EMBL/GenBank/DDBJ whole genome shotgun (WGS) entry which is preliminary data.</text>
</comment>
<evidence type="ECO:0000313" key="2">
    <source>
        <dbReference type="Proteomes" id="UP000781958"/>
    </source>
</evidence>
<organism evidence="1 2">
    <name type="scientific">Azospirillum rugosum</name>
    <dbReference type="NCBI Taxonomy" id="416170"/>
    <lineage>
        <taxon>Bacteria</taxon>
        <taxon>Pseudomonadati</taxon>
        <taxon>Pseudomonadota</taxon>
        <taxon>Alphaproteobacteria</taxon>
        <taxon>Rhodospirillales</taxon>
        <taxon>Azospirillaceae</taxon>
        <taxon>Azospirillum</taxon>
    </lineage>
</organism>
<dbReference type="EMBL" id="JAGINP010000022">
    <property type="protein sequence ID" value="MBP2295500.1"/>
    <property type="molecule type" value="Genomic_DNA"/>
</dbReference>
<reference evidence="1 2" key="1">
    <citation type="submission" date="2021-03" db="EMBL/GenBank/DDBJ databases">
        <title>Genomic Encyclopedia of Type Strains, Phase III (KMG-III): the genomes of soil and plant-associated and newly described type strains.</title>
        <authorList>
            <person name="Whitman W."/>
        </authorList>
    </citation>
    <scope>NUCLEOTIDE SEQUENCE [LARGE SCALE GENOMIC DNA]</scope>
    <source>
        <strain evidence="1 2">IMMIB AFH-6</strain>
    </source>
</reference>